<evidence type="ECO:0000256" key="2">
    <source>
        <dbReference type="SAM" id="Phobius"/>
    </source>
</evidence>
<keyword evidence="2" id="KW-0472">Membrane</keyword>
<organism evidence="3 4">
    <name type="scientific">Polyplosphaeria fusca</name>
    <dbReference type="NCBI Taxonomy" id="682080"/>
    <lineage>
        <taxon>Eukaryota</taxon>
        <taxon>Fungi</taxon>
        <taxon>Dikarya</taxon>
        <taxon>Ascomycota</taxon>
        <taxon>Pezizomycotina</taxon>
        <taxon>Dothideomycetes</taxon>
        <taxon>Pleosporomycetidae</taxon>
        <taxon>Pleosporales</taxon>
        <taxon>Tetraplosphaeriaceae</taxon>
        <taxon>Polyplosphaeria</taxon>
    </lineage>
</organism>
<feature type="transmembrane region" description="Helical" evidence="2">
    <location>
        <begin position="271"/>
        <end position="294"/>
    </location>
</feature>
<dbReference type="AlphaFoldDB" id="A0A9P4QLN2"/>
<name>A0A9P4QLN2_9PLEO</name>
<protein>
    <recommendedName>
        <fullName evidence="5">Peptidase A1 domain-containing protein</fullName>
    </recommendedName>
</protein>
<dbReference type="Proteomes" id="UP000799444">
    <property type="component" value="Unassembled WGS sequence"/>
</dbReference>
<reference evidence="3" key="1">
    <citation type="journal article" date="2020" name="Stud. Mycol.">
        <title>101 Dothideomycetes genomes: a test case for predicting lifestyles and emergence of pathogens.</title>
        <authorList>
            <person name="Haridas S."/>
            <person name="Albert R."/>
            <person name="Binder M."/>
            <person name="Bloem J."/>
            <person name="Labutti K."/>
            <person name="Salamov A."/>
            <person name="Andreopoulos B."/>
            <person name="Baker S."/>
            <person name="Barry K."/>
            <person name="Bills G."/>
            <person name="Bluhm B."/>
            <person name="Cannon C."/>
            <person name="Castanera R."/>
            <person name="Culley D."/>
            <person name="Daum C."/>
            <person name="Ezra D."/>
            <person name="Gonzalez J."/>
            <person name="Henrissat B."/>
            <person name="Kuo A."/>
            <person name="Liang C."/>
            <person name="Lipzen A."/>
            <person name="Lutzoni F."/>
            <person name="Magnuson J."/>
            <person name="Mondo S."/>
            <person name="Nolan M."/>
            <person name="Ohm R."/>
            <person name="Pangilinan J."/>
            <person name="Park H.-J."/>
            <person name="Ramirez L."/>
            <person name="Alfaro M."/>
            <person name="Sun H."/>
            <person name="Tritt A."/>
            <person name="Yoshinaga Y."/>
            <person name="Zwiers L.-H."/>
            <person name="Turgeon B."/>
            <person name="Goodwin S."/>
            <person name="Spatafora J."/>
            <person name="Crous P."/>
            <person name="Grigoriev I."/>
        </authorList>
    </citation>
    <scope>NUCLEOTIDE SEQUENCE</scope>
    <source>
        <strain evidence="3">CBS 125425</strain>
    </source>
</reference>
<comment type="caution">
    <text evidence="3">The sequence shown here is derived from an EMBL/GenBank/DDBJ whole genome shotgun (WGS) entry which is preliminary data.</text>
</comment>
<gene>
    <name evidence="3" type="ORF">EJ04DRAFT_595982</name>
</gene>
<proteinExistence type="predicted"/>
<feature type="compositionally biased region" description="Low complexity" evidence="1">
    <location>
        <begin position="243"/>
        <end position="260"/>
    </location>
</feature>
<evidence type="ECO:0000313" key="3">
    <source>
        <dbReference type="EMBL" id="KAF2727106.1"/>
    </source>
</evidence>
<evidence type="ECO:0008006" key="5">
    <source>
        <dbReference type="Google" id="ProtNLM"/>
    </source>
</evidence>
<dbReference type="OrthoDB" id="4770059at2759"/>
<evidence type="ECO:0000313" key="4">
    <source>
        <dbReference type="Proteomes" id="UP000799444"/>
    </source>
</evidence>
<keyword evidence="4" id="KW-1185">Reference proteome</keyword>
<feature type="region of interest" description="Disordered" evidence="1">
    <location>
        <begin position="243"/>
        <end position="264"/>
    </location>
</feature>
<feature type="region of interest" description="Disordered" evidence="1">
    <location>
        <begin position="356"/>
        <end position="378"/>
    </location>
</feature>
<evidence type="ECO:0000256" key="1">
    <source>
        <dbReference type="SAM" id="MobiDB-lite"/>
    </source>
</evidence>
<keyword evidence="2" id="KW-1133">Transmembrane helix</keyword>
<dbReference type="EMBL" id="ML996355">
    <property type="protein sequence ID" value="KAF2727106.1"/>
    <property type="molecule type" value="Genomic_DNA"/>
</dbReference>
<sequence length="378" mass="40575">MSAKETTFSIHTADPNDVIVRTENVPALTTIFTPPSGCFRRFVTSLSLPIPLNFSSFYWEITSATVLSVGGIDEDFGYNSCQPFGAAGVDFSPGVCPDRHTIADITVLQPSEYTGTPTLWQGVCCLSGMHLGPYTDNAGLAIYGLDLCLSQIEGDLPILTPTLTGDVYMVTTVDSNGLAGTSLSTSTFLNYDYDTPLTISGGLAVADPKYVYWKRSDLSLFPSEYATSLAKKIGITLPALSPSATSSRATLPASSSRAASPQPPHKLTSGVLTGIVVGVVAFLALLSIILFILYHRRRKARSATPSQQGDMAEMEESDEALAKRKWFLGGKWRSEVEVQEKTHELHSRNVRIVPGPPVELDAEGATESDASASVRLRA</sequence>
<dbReference type="CDD" id="cd12087">
    <property type="entry name" value="TM_EGFR-like"/>
    <property type="match status" value="1"/>
</dbReference>
<keyword evidence="2" id="KW-0812">Transmembrane</keyword>
<accession>A0A9P4QLN2</accession>